<sequence>MLRCTLREGRFQSALLNQRRNLFGLGEILGVISQPAETIKQLNESKDLLQKARDDLKIRQEAKQIPRKHTFSRLPGFHGREREQQLLKRILAGNPAFSVIFGATSVGKTALLRQVLASEAYHVLNFDLRISGFADLRSLYFTLCQQFQQFFEGINHKDVQKNGLVFKHMVLELEEKESNNDYRVTVADIASLMESLQSGMLSYWQISTKPVVEDDDEGSGKVDVSKLTSSKARMADAYQPARPYAETQEGSEEPFVKRPLVFFMDEAHKLPALINDELALKVFLDTLIVLTKQDRLCFCIFSTSDSFFQHFLRRLNVGQHCAVYTIADPSRQDAYDFFMDELIIRYPADLRPLVDFDEIYSMFGGKLSHISDYVDAYVNADGNLSPLTSAIFVQAYTLLQFHLTHNRFETFSPMTAVTVEADQGAGSQTFTREHLISVMRRLATSPFSLPYFGLCQELGTSCVDGLVQARILELRWTKAVSPENDWVERKWSKDGIERPILLPMTPVLRKAMAVILEELDTGTAG</sequence>
<protein>
    <submittedName>
        <fullName evidence="1">Uncharacterized protein</fullName>
    </submittedName>
</protein>
<dbReference type="Proteomes" id="UP000193685">
    <property type="component" value="Unassembled WGS sequence"/>
</dbReference>
<reference evidence="1 2" key="1">
    <citation type="submission" date="2016-07" db="EMBL/GenBank/DDBJ databases">
        <title>Pervasive Adenine N6-methylation of Active Genes in Fungi.</title>
        <authorList>
            <consortium name="DOE Joint Genome Institute"/>
            <person name="Mondo S.J."/>
            <person name="Dannebaum R.O."/>
            <person name="Kuo R.C."/>
            <person name="Labutti K."/>
            <person name="Haridas S."/>
            <person name="Kuo A."/>
            <person name="Salamov A."/>
            <person name="Ahrendt S.R."/>
            <person name="Lipzen A."/>
            <person name="Sullivan W."/>
            <person name="Andreopoulos W.B."/>
            <person name="Clum A."/>
            <person name="Lindquist E."/>
            <person name="Daum C."/>
            <person name="Ramamoorthy G.K."/>
            <person name="Gryganskyi A."/>
            <person name="Culley D."/>
            <person name="Magnuson J.K."/>
            <person name="James T.Y."/>
            <person name="O'Malley M.A."/>
            <person name="Stajich J.E."/>
            <person name="Spatafora J.W."/>
            <person name="Visel A."/>
            <person name="Grigoriev I.V."/>
        </authorList>
    </citation>
    <scope>NUCLEOTIDE SEQUENCE [LARGE SCALE GENOMIC DNA]</scope>
    <source>
        <strain evidence="1 2">12-1054</strain>
    </source>
</reference>
<evidence type="ECO:0000313" key="1">
    <source>
        <dbReference type="EMBL" id="ORY82713.1"/>
    </source>
</evidence>
<gene>
    <name evidence="1" type="ORF">BCR37DRAFT_347309</name>
</gene>
<accession>A0A1Y2FFJ9</accession>
<dbReference type="EMBL" id="MCFI01000009">
    <property type="protein sequence ID" value="ORY82713.1"/>
    <property type="molecule type" value="Genomic_DNA"/>
</dbReference>
<dbReference type="Gene3D" id="3.40.50.300">
    <property type="entry name" value="P-loop containing nucleotide triphosphate hydrolases"/>
    <property type="match status" value="1"/>
</dbReference>
<dbReference type="OrthoDB" id="2150628at2759"/>
<name>A0A1Y2FFJ9_PROLT</name>
<dbReference type="AlphaFoldDB" id="A0A1Y2FFJ9"/>
<dbReference type="InterPro" id="IPR051667">
    <property type="entry name" value="Archaeal_ATPase_domain"/>
</dbReference>
<comment type="caution">
    <text evidence="1">The sequence shown here is derived from an EMBL/GenBank/DDBJ whole genome shotgun (WGS) entry which is preliminary data.</text>
</comment>
<evidence type="ECO:0000313" key="2">
    <source>
        <dbReference type="Proteomes" id="UP000193685"/>
    </source>
</evidence>
<dbReference type="InterPro" id="IPR027417">
    <property type="entry name" value="P-loop_NTPase"/>
</dbReference>
<dbReference type="PANTHER" id="PTHR37096:SF1">
    <property type="entry name" value="AAA+ ATPASE DOMAIN-CONTAINING PROTEIN"/>
    <property type="match status" value="1"/>
</dbReference>
<keyword evidence="2" id="KW-1185">Reference proteome</keyword>
<dbReference type="GeneID" id="63784360"/>
<proteinExistence type="predicted"/>
<dbReference type="PANTHER" id="PTHR37096">
    <property type="entry name" value="YALI0E33429P"/>
    <property type="match status" value="1"/>
</dbReference>
<dbReference type="OMA" id="DLRWTEP"/>
<dbReference type="STRING" id="56484.A0A1Y2FFJ9"/>
<dbReference type="RefSeq" id="XP_040725584.1">
    <property type="nucleotide sequence ID" value="XM_040867761.1"/>
</dbReference>
<organism evidence="1 2">
    <name type="scientific">Protomyces lactucae-debilis</name>
    <dbReference type="NCBI Taxonomy" id="2754530"/>
    <lineage>
        <taxon>Eukaryota</taxon>
        <taxon>Fungi</taxon>
        <taxon>Dikarya</taxon>
        <taxon>Ascomycota</taxon>
        <taxon>Taphrinomycotina</taxon>
        <taxon>Taphrinomycetes</taxon>
        <taxon>Taphrinales</taxon>
        <taxon>Protomycetaceae</taxon>
        <taxon>Protomyces</taxon>
    </lineage>
</organism>
<dbReference type="SUPFAM" id="SSF52540">
    <property type="entry name" value="P-loop containing nucleoside triphosphate hydrolases"/>
    <property type="match status" value="1"/>
</dbReference>